<feature type="domain" description="RDD" evidence="5">
    <location>
        <begin position="6"/>
        <end position="91"/>
    </location>
</feature>
<evidence type="ECO:0000313" key="6">
    <source>
        <dbReference type="EMBL" id="MDI3235484.1"/>
    </source>
</evidence>
<evidence type="ECO:0000256" key="2">
    <source>
        <dbReference type="ARBA" id="ARBA00022692"/>
    </source>
</evidence>
<evidence type="ECO:0000259" key="5">
    <source>
        <dbReference type="Pfam" id="PF06271"/>
    </source>
</evidence>
<dbReference type="Pfam" id="PF06271">
    <property type="entry name" value="RDD"/>
    <property type="match status" value="1"/>
</dbReference>
<keyword evidence="2" id="KW-0812">Transmembrane</keyword>
<dbReference type="Proteomes" id="UP001243286">
    <property type="component" value="Unassembled WGS sequence"/>
</dbReference>
<evidence type="ECO:0000313" key="7">
    <source>
        <dbReference type="Proteomes" id="UP001243286"/>
    </source>
</evidence>
<organism evidence="6 7">
    <name type="scientific">Exiguobacterium antarcticum</name>
    <dbReference type="NCBI Taxonomy" id="132920"/>
    <lineage>
        <taxon>Bacteria</taxon>
        <taxon>Bacillati</taxon>
        <taxon>Bacillota</taxon>
        <taxon>Bacilli</taxon>
        <taxon>Bacillales</taxon>
        <taxon>Bacillales Family XII. Incertae Sedis</taxon>
        <taxon>Exiguobacterium</taxon>
    </lineage>
</organism>
<comment type="caution">
    <text evidence="6">The sequence shown here is derived from an EMBL/GenBank/DDBJ whole genome shotgun (WGS) entry which is preliminary data.</text>
</comment>
<protein>
    <submittedName>
        <fullName evidence="6">RDD family protein</fullName>
    </submittedName>
</protein>
<gene>
    <name evidence="6" type="ORF">QK289_10735</name>
</gene>
<dbReference type="EMBL" id="JASBQV010000016">
    <property type="protein sequence ID" value="MDI3235484.1"/>
    <property type="molecule type" value="Genomic_DNA"/>
</dbReference>
<keyword evidence="3" id="KW-1133">Transmembrane helix</keyword>
<dbReference type="InterPro" id="IPR010432">
    <property type="entry name" value="RDD"/>
</dbReference>
<name>A0ABT6R5C9_9BACL</name>
<proteinExistence type="predicted"/>
<evidence type="ECO:0000256" key="1">
    <source>
        <dbReference type="ARBA" id="ARBA00004141"/>
    </source>
</evidence>
<dbReference type="RefSeq" id="WP_282356600.1">
    <property type="nucleotide sequence ID" value="NZ_JASBQV010000016.1"/>
</dbReference>
<keyword evidence="4" id="KW-0472">Membrane</keyword>
<reference evidence="6 7" key="1">
    <citation type="submission" date="2023-04" db="EMBL/GenBank/DDBJ databases">
        <title>Antarctic isolates genomes.</title>
        <authorList>
            <person name="Dimov S.G."/>
        </authorList>
    </citation>
    <scope>NUCLEOTIDE SEQUENCE [LARGE SCALE GENOMIC DNA]</scope>
    <source>
        <strain evidence="6 7">AL19</strain>
    </source>
</reference>
<keyword evidence="7" id="KW-1185">Reference proteome</keyword>
<evidence type="ECO:0000256" key="4">
    <source>
        <dbReference type="ARBA" id="ARBA00023136"/>
    </source>
</evidence>
<comment type="subcellular location">
    <subcellularLocation>
        <location evidence="1">Membrane</location>
        <topology evidence="1">Multi-pass membrane protein</topology>
    </subcellularLocation>
</comment>
<sequence>MDELLKRRIGAGIVDLLVQGMISGVLEQTVLKRVKNKAVHSLITEPAVNFLIETTQLATGSRQTIGQRLFQIQVISDNGQPLAVKQIAKRIAYRETIAPIKTWKNRKIYLQDGSVLPEDEFAGTRVVRKGK</sequence>
<evidence type="ECO:0000256" key="3">
    <source>
        <dbReference type="ARBA" id="ARBA00022989"/>
    </source>
</evidence>
<accession>A0ABT6R5C9</accession>